<proteinExistence type="predicted"/>
<dbReference type="PANTHER" id="PTHR40588:SF1">
    <property type="entry name" value="MRNA INTERFERASE TOXIN YAFQ"/>
    <property type="match status" value="1"/>
</dbReference>
<dbReference type="PANTHER" id="PTHR40588">
    <property type="entry name" value="MRNA INTERFERASE TOXIN YAFQ"/>
    <property type="match status" value="1"/>
</dbReference>
<dbReference type="EMBL" id="CP036246">
    <property type="protein sequence ID" value="QEP40136.1"/>
    <property type="molecule type" value="Genomic_DNA"/>
</dbReference>
<evidence type="ECO:0000256" key="1">
    <source>
        <dbReference type="ARBA" id="ARBA00022649"/>
    </source>
</evidence>
<dbReference type="SUPFAM" id="SSF143011">
    <property type="entry name" value="RelE-like"/>
    <property type="match status" value="1"/>
</dbReference>
<reference evidence="3 4" key="2">
    <citation type="submission" date="2019-09" db="EMBL/GenBank/DDBJ databases">
        <title>Taxonomic note: a critical rebuttal of the proposed division of the genus Arcobacter into six genera, emended descriptions of Arcobacter anaerophilus and the genus Arcobacter, and an assessment of genus-level boundaries for Epsilonproteobacteria using in silico genomic comparator tools.</title>
        <authorList>
            <person name="On S.L.W."/>
            <person name="Miller W.G."/>
            <person name="Biggs P."/>
            <person name="Cornelius A."/>
            <person name="Vandamme P."/>
        </authorList>
    </citation>
    <scope>NUCLEOTIDE SEQUENCE [LARGE SCALE GENOMIC DNA]</scope>
    <source>
        <strain evidence="3 4">CCUG 56899</strain>
    </source>
</reference>
<dbReference type="RefSeq" id="WP_066177392.1">
    <property type="nucleotide sequence ID" value="NZ_CP036246.2"/>
</dbReference>
<dbReference type="PIRSF" id="PIRSF006156">
    <property type="entry name" value="YafQ"/>
    <property type="match status" value="1"/>
</dbReference>
<evidence type="ECO:0000313" key="3">
    <source>
        <dbReference type="EMBL" id="QEP40136.1"/>
    </source>
</evidence>
<accession>A0A5C2HB55</accession>
<dbReference type="KEGG" id="apoc:APORC_0519"/>
<dbReference type="Pfam" id="PF15738">
    <property type="entry name" value="YafQ_toxin"/>
    <property type="match status" value="1"/>
</dbReference>
<name>A0A5C2HB55_9BACT</name>
<evidence type="ECO:0000313" key="4">
    <source>
        <dbReference type="Proteomes" id="UP000322644"/>
    </source>
</evidence>
<protein>
    <submittedName>
        <fullName evidence="3">Toxin-antitoxin system, toxin component, YafQ family</fullName>
    </submittedName>
</protein>
<feature type="active site" description="Proton donor" evidence="2">
    <location>
        <position position="84"/>
    </location>
</feature>
<reference evidence="3 4" key="1">
    <citation type="submission" date="2019-09" db="EMBL/GenBank/DDBJ databases">
        <title>Complete genome sequencing of four Arcobacter species reveals a diverse suite of mobile elements.</title>
        <authorList>
            <person name="Miller W.G."/>
            <person name="Yee E."/>
            <person name="Bono J.L."/>
        </authorList>
    </citation>
    <scope>NUCLEOTIDE SEQUENCE [LARGE SCALE GENOMIC DNA]</scope>
    <source>
        <strain evidence="3 4">CCUG 56899</strain>
    </source>
</reference>
<gene>
    <name evidence="3" type="ORF">APORC_0519</name>
</gene>
<dbReference type="InterPro" id="IPR035093">
    <property type="entry name" value="RelE/ParE_toxin_dom_sf"/>
</dbReference>
<sequence length="91" mass="10615">MLDLKIHKIFTKDLKKAQLNSTNSSKLFLYISLLLNNKELPKEAKNHSLKGEWEDTMEFHISGDLIVIYIIDDISLQLLRIGTHSQLFKKF</sequence>
<dbReference type="GO" id="GO:0006402">
    <property type="term" value="P:mRNA catabolic process"/>
    <property type="evidence" value="ECO:0007669"/>
    <property type="project" value="TreeGrafter"/>
</dbReference>
<dbReference type="GO" id="GO:0006415">
    <property type="term" value="P:translational termination"/>
    <property type="evidence" value="ECO:0007669"/>
    <property type="project" value="TreeGrafter"/>
</dbReference>
<dbReference type="Proteomes" id="UP000322644">
    <property type="component" value="Chromosome"/>
</dbReference>
<dbReference type="Gene3D" id="3.30.2310.20">
    <property type="entry name" value="RelE-like"/>
    <property type="match status" value="1"/>
</dbReference>
<keyword evidence="1" id="KW-1277">Toxin-antitoxin system</keyword>
<organism evidence="3 4">
    <name type="scientific">Arcobacter porcinus</name>
    <dbReference type="NCBI Taxonomy" id="1935204"/>
    <lineage>
        <taxon>Bacteria</taxon>
        <taxon>Pseudomonadati</taxon>
        <taxon>Campylobacterota</taxon>
        <taxon>Epsilonproteobacteria</taxon>
        <taxon>Campylobacterales</taxon>
        <taxon>Arcobacteraceae</taxon>
        <taxon>Arcobacter</taxon>
    </lineage>
</organism>
<dbReference type="NCBIfam" id="TIGR02385">
    <property type="entry name" value="RelE_StbE"/>
    <property type="match status" value="1"/>
</dbReference>
<evidence type="ECO:0000256" key="2">
    <source>
        <dbReference type="PIRSR" id="PIRSR006156-1"/>
    </source>
</evidence>
<dbReference type="GO" id="GO:0004521">
    <property type="term" value="F:RNA endonuclease activity"/>
    <property type="evidence" value="ECO:0007669"/>
    <property type="project" value="TreeGrafter"/>
</dbReference>
<dbReference type="InterPro" id="IPR007712">
    <property type="entry name" value="RelE/ParE_toxin"/>
</dbReference>
<dbReference type="InterPro" id="IPR004386">
    <property type="entry name" value="Toxin_YafQ-like"/>
</dbReference>
<dbReference type="AlphaFoldDB" id="A0A5C2HB55"/>